<evidence type="ECO:0000256" key="7">
    <source>
        <dbReference type="ARBA" id="ARBA00023054"/>
    </source>
</evidence>
<comment type="function">
    <text evidence="11">Required for pre-mRNA splicing as component of the spliceosome. As a component of the minor spliceosome, involved in the splicing of U12-type introns in pre-mRNAs. Down-regulates NF-kappa-B signaling by competing with RELA for CREBBP/EP300 binding. Involved in the microRNA (miRNA) biogenesis. May be involved in cyclin-D1/CCND1 mRNA stability through the SNARP complex which associates with both the 3'end of the CCND1 gene and its mRNA.</text>
</comment>
<evidence type="ECO:0000256" key="11">
    <source>
        <dbReference type="ARBA" id="ARBA00055964"/>
    </source>
</evidence>
<dbReference type="GO" id="GO:0031047">
    <property type="term" value="P:regulatory ncRNA-mediated gene silencing"/>
    <property type="evidence" value="ECO:0007669"/>
    <property type="project" value="UniProtKB-KW"/>
</dbReference>
<keyword evidence="10" id="KW-0539">Nucleus</keyword>
<dbReference type="PROSITE" id="PS50006">
    <property type="entry name" value="FHA_DOMAIN"/>
    <property type="match status" value="1"/>
</dbReference>
<evidence type="ECO:0000256" key="10">
    <source>
        <dbReference type="ARBA" id="ARBA00023242"/>
    </source>
</evidence>
<evidence type="ECO:0000256" key="2">
    <source>
        <dbReference type="ARBA" id="ARBA00022499"/>
    </source>
</evidence>
<evidence type="ECO:0000256" key="8">
    <source>
        <dbReference type="ARBA" id="ARBA00023158"/>
    </source>
</evidence>
<reference evidence="14" key="1">
    <citation type="submission" date="2023-03" db="EMBL/GenBank/DDBJ databases">
        <authorList>
            <person name="Steffen K."/>
            <person name="Cardenas P."/>
        </authorList>
    </citation>
    <scope>NUCLEOTIDE SEQUENCE</scope>
</reference>
<keyword evidence="5" id="KW-0747">Spliceosome</keyword>
<keyword evidence="2" id="KW-1017">Isopeptide bond</keyword>
<dbReference type="PANTHER" id="PTHR23308">
    <property type="entry name" value="NUCLEAR INHIBITOR OF PROTEIN PHOSPHATASE-1"/>
    <property type="match status" value="1"/>
</dbReference>
<feature type="compositionally biased region" description="Basic and acidic residues" evidence="12">
    <location>
        <begin position="185"/>
        <end position="210"/>
    </location>
</feature>
<evidence type="ECO:0000256" key="9">
    <source>
        <dbReference type="ARBA" id="ARBA00023187"/>
    </source>
</evidence>
<dbReference type="FunFam" id="2.60.200.20:FF:000008">
    <property type="entry name" value="smad nuclear-interacting protein 1"/>
    <property type="match status" value="1"/>
</dbReference>
<feature type="compositionally biased region" description="Basic and acidic residues" evidence="12">
    <location>
        <begin position="9"/>
        <end position="20"/>
    </location>
</feature>
<comment type="subcellular location">
    <subcellularLocation>
        <location evidence="1">Nucleus</location>
    </subcellularLocation>
</comment>
<keyword evidence="3" id="KW-0597">Phosphoprotein</keyword>
<keyword evidence="8" id="KW-0943">RNA-mediated gene silencing</keyword>
<sequence length="405" mass="47462">MSRHRSRHHDTQERHRERSRSPQPRAASLEIHSSEKDKWRERHKRRESGGEEGRTRRREKRDEGIEKGEEKRRGRGHHGSEERRDGHKEEGREGDGLKREGGRRGEEEVRRKEEVERRREGEEGSRRWGGEGRRGEGEGTARRGRWQEGGREEERGRRNRDENRGRERRGQEEVENWTRASGIDRAGERDTLGSRRDEERRQKREQRTKEDEEATSYEFGGEGGREGSDRNNEEPGEMEEPSFALSGKLTAETNTYRGVVIKYSEPGEARQPTTRWRLYQFKGDEVLPTLYVHRQSAYLIGRDRRVVDLPVDHPSCSGQHAVLQYRLVTYEKNDGSVGKRVRPYLIDLESTNGTYINNQRIESARYWELKEQDMIKFGFSSREYIILHENSKDAATAVDATDDQP</sequence>
<evidence type="ECO:0000256" key="6">
    <source>
        <dbReference type="ARBA" id="ARBA00022843"/>
    </source>
</evidence>
<accession>A0AA35WFX5</accession>
<evidence type="ECO:0000313" key="14">
    <source>
        <dbReference type="EMBL" id="CAI8015821.1"/>
    </source>
</evidence>
<keyword evidence="6" id="KW-0832">Ubl conjugation</keyword>
<proteinExistence type="predicted"/>
<dbReference type="Proteomes" id="UP001174909">
    <property type="component" value="Unassembled WGS sequence"/>
</dbReference>
<dbReference type="GO" id="GO:0005681">
    <property type="term" value="C:spliceosomal complex"/>
    <property type="evidence" value="ECO:0007669"/>
    <property type="project" value="UniProtKB-KW"/>
</dbReference>
<evidence type="ECO:0000256" key="12">
    <source>
        <dbReference type="SAM" id="MobiDB-lite"/>
    </source>
</evidence>
<evidence type="ECO:0000313" key="15">
    <source>
        <dbReference type="Proteomes" id="UP001174909"/>
    </source>
</evidence>
<evidence type="ECO:0000256" key="4">
    <source>
        <dbReference type="ARBA" id="ARBA00022664"/>
    </source>
</evidence>
<dbReference type="GO" id="GO:0006397">
    <property type="term" value="P:mRNA processing"/>
    <property type="evidence" value="ECO:0007669"/>
    <property type="project" value="UniProtKB-KW"/>
</dbReference>
<dbReference type="Pfam" id="PF00498">
    <property type="entry name" value="FHA"/>
    <property type="match status" value="1"/>
</dbReference>
<protein>
    <submittedName>
        <fullName evidence="14">Smad nuclear-interacting protein 1</fullName>
    </submittedName>
</protein>
<dbReference type="EMBL" id="CASHTH010001467">
    <property type="protein sequence ID" value="CAI8015821.1"/>
    <property type="molecule type" value="Genomic_DNA"/>
</dbReference>
<evidence type="ECO:0000256" key="3">
    <source>
        <dbReference type="ARBA" id="ARBA00022553"/>
    </source>
</evidence>
<dbReference type="InterPro" id="IPR008984">
    <property type="entry name" value="SMAD_FHA_dom_sf"/>
</dbReference>
<dbReference type="InterPro" id="IPR050923">
    <property type="entry name" value="Cell_Proc_Reg/RNA_Proc"/>
</dbReference>
<feature type="compositionally biased region" description="Basic and acidic residues" evidence="12">
    <location>
        <begin position="223"/>
        <end position="233"/>
    </location>
</feature>
<evidence type="ECO:0000259" key="13">
    <source>
        <dbReference type="PROSITE" id="PS50006"/>
    </source>
</evidence>
<feature type="domain" description="FHA" evidence="13">
    <location>
        <begin position="298"/>
        <end position="361"/>
    </location>
</feature>
<feature type="compositionally biased region" description="Basic and acidic residues" evidence="12">
    <location>
        <begin position="47"/>
        <end position="172"/>
    </location>
</feature>
<keyword evidence="9" id="KW-0508">mRNA splicing</keyword>
<comment type="caution">
    <text evidence="14">The sequence shown here is derived from an EMBL/GenBank/DDBJ whole genome shotgun (WGS) entry which is preliminary data.</text>
</comment>
<dbReference type="SMART" id="SM00240">
    <property type="entry name" value="FHA"/>
    <property type="match status" value="1"/>
</dbReference>
<organism evidence="14 15">
    <name type="scientific">Geodia barretti</name>
    <name type="common">Barrett's horny sponge</name>
    <dbReference type="NCBI Taxonomy" id="519541"/>
    <lineage>
        <taxon>Eukaryota</taxon>
        <taxon>Metazoa</taxon>
        <taxon>Porifera</taxon>
        <taxon>Demospongiae</taxon>
        <taxon>Heteroscleromorpha</taxon>
        <taxon>Tetractinellida</taxon>
        <taxon>Astrophorina</taxon>
        <taxon>Geodiidae</taxon>
        <taxon>Geodia</taxon>
    </lineage>
</organism>
<dbReference type="SUPFAM" id="SSF49879">
    <property type="entry name" value="SMAD/FHA domain"/>
    <property type="match status" value="1"/>
</dbReference>
<evidence type="ECO:0000256" key="5">
    <source>
        <dbReference type="ARBA" id="ARBA00022728"/>
    </source>
</evidence>
<evidence type="ECO:0000256" key="1">
    <source>
        <dbReference type="ARBA" id="ARBA00004123"/>
    </source>
</evidence>
<gene>
    <name evidence="14" type="ORF">GBAR_LOCUS9778</name>
</gene>
<dbReference type="AlphaFoldDB" id="A0AA35WFX5"/>
<dbReference type="GO" id="GO:0008380">
    <property type="term" value="P:RNA splicing"/>
    <property type="evidence" value="ECO:0007669"/>
    <property type="project" value="UniProtKB-KW"/>
</dbReference>
<keyword evidence="7" id="KW-0175">Coiled coil</keyword>
<keyword evidence="4" id="KW-0507">mRNA processing</keyword>
<dbReference type="Gene3D" id="2.60.200.20">
    <property type="match status" value="1"/>
</dbReference>
<feature type="region of interest" description="Disordered" evidence="12">
    <location>
        <begin position="1"/>
        <end position="250"/>
    </location>
</feature>
<name>A0AA35WFX5_GEOBA</name>
<keyword evidence="15" id="KW-1185">Reference proteome</keyword>
<dbReference type="InterPro" id="IPR000253">
    <property type="entry name" value="FHA_dom"/>
</dbReference>